<dbReference type="InterPro" id="IPR036396">
    <property type="entry name" value="Cyt_P450_sf"/>
</dbReference>
<accession>A0AAW2LPC0</accession>
<dbReference type="PROSITE" id="PS00086">
    <property type="entry name" value="CYTOCHROME_P450"/>
    <property type="match status" value="1"/>
</dbReference>
<dbReference type="CDD" id="cd11064">
    <property type="entry name" value="CYP86A"/>
    <property type="match status" value="1"/>
</dbReference>
<dbReference type="GO" id="GO:0006629">
    <property type="term" value="P:lipid metabolic process"/>
    <property type="evidence" value="ECO:0007669"/>
    <property type="project" value="UniProtKB-ARBA"/>
</dbReference>
<feature type="transmembrane region" description="Helical" evidence="9">
    <location>
        <begin position="67"/>
        <end position="84"/>
    </location>
</feature>
<evidence type="ECO:0000256" key="5">
    <source>
        <dbReference type="ARBA" id="ARBA00023002"/>
    </source>
</evidence>
<protein>
    <submittedName>
        <fullName evidence="10">Alkane hydroxylase MAH1</fullName>
    </submittedName>
</protein>
<keyword evidence="4 7" id="KW-0479">Metal-binding</keyword>
<dbReference type="Gene3D" id="1.10.630.10">
    <property type="entry name" value="Cytochrome P450"/>
    <property type="match status" value="1"/>
</dbReference>
<dbReference type="GO" id="GO:0020037">
    <property type="term" value="F:heme binding"/>
    <property type="evidence" value="ECO:0007669"/>
    <property type="project" value="InterPro"/>
</dbReference>
<dbReference type="PRINTS" id="PR00385">
    <property type="entry name" value="P450"/>
</dbReference>
<dbReference type="Pfam" id="PF00067">
    <property type="entry name" value="p450"/>
    <property type="match status" value="1"/>
</dbReference>
<dbReference type="SUPFAM" id="SSF48264">
    <property type="entry name" value="Cytochrome P450"/>
    <property type="match status" value="1"/>
</dbReference>
<keyword evidence="7 8" id="KW-0349">Heme</keyword>
<comment type="subcellular location">
    <subcellularLocation>
        <location evidence="2">Membrane</location>
        <topology evidence="2">Single-pass membrane protein</topology>
    </subcellularLocation>
</comment>
<dbReference type="PANTHER" id="PTHR24296">
    <property type="entry name" value="CYTOCHROME P450"/>
    <property type="match status" value="1"/>
</dbReference>
<dbReference type="InterPro" id="IPR017972">
    <property type="entry name" value="Cyt_P450_CS"/>
</dbReference>
<keyword evidence="6 7" id="KW-0408">Iron</keyword>
<keyword evidence="5 8" id="KW-0560">Oxidoreductase</keyword>
<keyword evidence="9" id="KW-1133">Transmembrane helix</keyword>
<comment type="similarity">
    <text evidence="3 8">Belongs to the cytochrome P450 family.</text>
</comment>
<evidence type="ECO:0000256" key="7">
    <source>
        <dbReference type="PIRSR" id="PIRSR602401-1"/>
    </source>
</evidence>
<evidence type="ECO:0000256" key="8">
    <source>
        <dbReference type="RuleBase" id="RU000461"/>
    </source>
</evidence>
<sequence length="566" mass="65446">MDVFINAYAASASHAVLFTLPLPLLYMHAEALQEAARTSKALQNYESSVKKFHSTTMAAIFGENPQIIILITIFATFFLFYLRVRSRKKSCEPTVWPLVGMLPAVVQYLHRGHDKVTEILCECGGTYWFRGPWFGNIDMLFTSDPANIQHIFSKNFSNYPKGSEFRKKFEILGDGIFSADYELWELHRRTTLALMNQAKFYSSLERNVWQKIQSGLLPVLDRFSRQGTDVDLQEIFQRFTFDNICQLVLDYDPCSLSTDLPYIPCEKAFSNALEPLFHRHLLPESIWKLQKWLNLGNERKLAEAWKAFDDFIYPLISSKEVERERDDSLNILTAFRKAYEESNNISFSGDLRQFLRDSMLGLLFAGRDTTSTCLTWLFWLISTNPSAQTKIREEIERELHVKEGQNWRFFGIEESSKLIYLHGALCESLRLFPPLALEYKSPVRPDTLPSGHHIRQNTKLIISFYSMGRMETIWGKDCLEFKPERWISGRGGIEHWPSNKFPAFNVGPRTCVGKEMSFVQMKMVAATIIYHYNIKLVEGHPVTPRDSIILQAKYGLRVSLSKRDVI</sequence>
<comment type="caution">
    <text evidence="10">The sequence shown here is derived from an EMBL/GenBank/DDBJ whole genome shotgun (WGS) entry which is preliminary data.</text>
</comment>
<comment type="cofactor">
    <cofactor evidence="1 7">
        <name>heme</name>
        <dbReference type="ChEBI" id="CHEBI:30413"/>
    </cofactor>
</comment>
<dbReference type="GO" id="GO:0016705">
    <property type="term" value="F:oxidoreductase activity, acting on paired donors, with incorporation or reduction of molecular oxygen"/>
    <property type="evidence" value="ECO:0007669"/>
    <property type="project" value="InterPro"/>
</dbReference>
<gene>
    <name evidence="10" type="ORF">Sradi_5359000</name>
</gene>
<reference evidence="10" key="1">
    <citation type="submission" date="2020-06" db="EMBL/GenBank/DDBJ databases">
        <authorList>
            <person name="Li T."/>
            <person name="Hu X."/>
            <person name="Zhang T."/>
            <person name="Song X."/>
            <person name="Zhang H."/>
            <person name="Dai N."/>
            <person name="Sheng W."/>
            <person name="Hou X."/>
            <person name="Wei L."/>
        </authorList>
    </citation>
    <scope>NUCLEOTIDE SEQUENCE</scope>
    <source>
        <strain evidence="10">G02</strain>
        <tissue evidence="10">Leaf</tissue>
    </source>
</reference>
<dbReference type="InterPro" id="IPR001128">
    <property type="entry name" value="Cyt_P450"/>
</dbReference>
<reference evidence="10" key="2">
    <citation type="journal article" date="2024" name="Plant">
        <title>Genomic evolution and insights into agronomic trait innovations of Sesamum species.</title>
        <authorList>
            <person name="Miao H."/>
            <person name="Wang L."/>
            <person name="Qu L."/>
            <person name="Liu H."/>
            <person name="Sun Y."/>
            <person name="Le M."/>
            <person name="Wang Q."/>
            <person name="Wei S."/>
            <person name="Zheng Y."/>
            <person name="Lin W."/>
            <person name="Duan Y."/>
            <person name="Cao H."/>
            <person name="Xiong S."/>
            <person name="Wang X."/>
            <person name="Wei L."/>
            <person name="Li C."/>
            <person name="Ma Q."/>
            <person name="Ju M."/>
            <person name="Zhao R."/>
            <person name="Li G."/>
            <person name="Mu C."/>
            <person name="Tian Q."/>
            <person name="Mei H."/>
            <person name="Zhang T."/>
            <person name="Gao T."/>
            <person name="Zhang H."/>
        </authorList>
    </citation>
    <scope>NUCLEOTIDE SEQUENCE</scope>
    <source>
        <strain evidence="10">G02</strain>
    </source>
</reference>
<evidence type="ECO:0000256" key="4">
    <source>
        <dbReference type="ARBA" id="ARBA00022723"/>
    </source>
</evidence>
<keyword evidence="9" id="KW-0812">Transmembrane</keyword>
<dbReference type="PRINTS" id="PR00463">
    <property type="entry name" value="EP450I"/>
</dbReference>
<dbReference type="EMBL" id="JACGWJ010000024">
    <property type="protein sequence ID" value="KAL0320975.1"/>
    <property type="molecule type" value="Genomic_DNA"/>
</dbReference>
<organism evidence="10">
    <name type="scientific">Sesamum radiatum</name>
    <name type="common">Black benniseed</name>
    <dbReference type="NCBI Taxonomy" id="300843"/>
    <lineage>
        <taxon>Eukaryota</taxon>
        <taxon>Viridiplantae</taxon>
        <taxon>Streptophyta</taxon>
        <taxon>Embryophyta</taxon>
        <taxon>Tracheophyta</taxon>
        <taxon>Spermatophyta</taxon>
        <taxon>Magnoliopsida</taxon>
        <taxon>eudicotyledons</taxon>
        <taxon>Gunneridae</taxon>
        <taxon>Pentapetalae</taxon>
        <taxon>asterids</taxon>
        <taxon>lamiids</taxon>
        <taxon>Lamiales</taxon>
        <taxon>Pedaliaceae</taxon>
        <taxon>Sesamum</taxon>
    </lineage>
</organism>
<evidence type="ECO:0000256" key="9">
    <source>
        <dbReference type="SAM" id="Phobius"/>
    </source>
</evidence>
<name>A0AAW2LPC0_SESRA</name>
<evidence type="ECO:0000256" key="2">
    <source>
        <dbReference type="ARBA" id="ARBA00004167"/>
    </source>
</evidence>
<keyword evidence="8" id="KW-0503">Monooxygenase</keyword>
<dbReference type="GO" id="GO:0016020">
    <property type="term" value="C:membrane"/>
    <property type="evidence" value="ECO:0007669"/>
    <property type="project" value="UniProtKB-SubCell"/>
</dbReference>
<keyword evidence="9" id="KW-0472">Membrane</keyword>
<dbReference type="AlphaFoldDB" id="A0AAW2LPC0"/>
<feature type="binding site" description="axial binding residue" evidence="7">
    <location>
        <position position="511"/>
    </location>
    <ligand>
        <name>heme</name>
        <dbReference type="ChEBI" id="CHEBI:30413"/>
    </ligand>
    <ligandPart>
        <name>Fe</name>
        <dbReference type="ChEBI" id="CHEBI:18248"/>
    </ligandPart>
</feature>
<evidence type="ECO:0000256" key="6">
    <source>
        <dbReference type="ARBA" id="ARBA00023004"/>
    </source>
</evidence>
<dbReference type="GO" id="GO:0005506">
    <property type="term" value="F:iron ion binding"/>
    <property type="evidence" value="ECO:0007669"/>
    <property type="project" value="InterPro"/>
</dbReference>
<evidence type="ECO:0000256" key="3">
    <source>
        <dbReference type="ARBA" id="ARBA00010617"/>
    </source>
</evidence>
<evidence type="ECO:0000256" key="1">
    <source>
        <dbReference type="ARBA" id="ARBA00001971"/>
    </source>
</evidence>
<dbReference type="GO" id="GO:0004497">
    <property type="term" value="F:monooxygenase activity"/>
    <property type="evidence" value="ECO:0007669"/>
    <property type="project" value="UniProtKB-KW"/>
</dbReference>
<evidence type="ECO:0000313" key="10">
    <source>
        <dbReference type="EMBL" id="KAL0320975.1"/>
    </source>
</evidence>
<dbReference type="InterPro" id="IPR002401">
    <property type="entry name" value="Cyt_P450_E_grp-I"/>
</dbReference>
<proteinExistence type="inferred from homology"/>